<dbReference type="RefSeq" id="WP_126553799.1">
    <property type="nucleotide sequence ID" value="NZ_BIFS01000001.1"/>
</dbReference>
<dbReference type="Gene3D" id="2.130.10.10">
    <property type="entry name" value="YVTN repeat-like/Quinoprotein amine dehydrogenase"/>
    <property type="match status" value="2"/>
</dbReference>
<evidence type="ECO:0000256" key="4">
    <source>
        <dbReference type="SAM" id="Phobius"/>
    </source>
</evidence>
<dbReference type="PANTHER" id="PTHR19848">
    <property type="entry name" value="WD40 REPEAT PROTEIN"/>
    <property type="match status" value="1"/>
</dbReference>
<dbReference type="Pfam" id="PF00400">
    <property type="entry name" value="WD40"/>
    <property type="match status" value="2"/>
</dbReference>
<name>A0A402ARX8_9CHLR</name>
<dbReference type="OrthoDB" id="142730at2"/>
<organism evidence="6 7">
    <name type="scientific">Dictyobacter kobayashii</name>
    <dbReference type="NCBI Taxonomy" id="2014872"/>
    <lineage>
        <taxon>Bacteria</taxon>
        <taxon>Bacillati</taxon>
        <taxon>Chloroflexota</taxon>
        <taxon>Ktedonobacteria</taxon>
        <taxon>Ktedonobacterales</taxon>
        <taxon>Dictyobacteraceae</taxon>
        <taxon>Dictyobacter</taxon>
    </lineage>
</organism>
<proteinExistence type="predicted"/>
<keyword evidence="4" id="KW-0472">Membrane</keyword>
<accession>A0A402ARX8</accession>
<dbReference type="PROSITE" id="PS50294">
    <property type="entry name" value="WD_REPEATS_REGION"/>
    <property type="match status" value="2"/>
</dbReference>
<feature type="domain" description="HTH cro/C1-type" evidence="5">
    <location>
        <begin position="11"/>
        <end position="65"/>
    </location>
</feature>
<dbReference type="GO" id="GO:0003677">
    <property type="term" value="F:DNA binding"/>
    <property type="evidence" value="ECO:0007669"/>
    <property type="project" value="InterPro"/>
</dbReference>
<keyword evidence="4" id="KW-0812">Transmembrane</keyword>
<evidence type="ECO:0000256" key="3">
    <source>
        <dbReference type="PROSITE-ProRule" id="PRU00221"/>
    </source>
</evidence>
<keyword evidence="4" id="KW-1133">Transmembrane helix</keyword>
<dbReference type="InterPro" id="IPR001387">
    <property type="entry name" value="Cro/C1-type_HTH"/>
</dbReference>
<dbReference type="EMBL" id="BIFS01000001">
    <property type="protein sequence ID" value="GCE21854.1"/>
    <property type="molecule type" value="Genomic_DNA"/>
</dbReference>
<dbReference type="PROSITE" id="PS00678">
    <property type="entry name" value="WD_REPEATS_1"/>
    <property type="match status" value="1"/>
</dbReference>
<dbReference type="CDD" id="cd00093">
    <property type="entry name" value="HTH_XRE"/>
    <property type="match status" value="1"/>
</dbReference>
<keyword evidence="1 3" id="KW-0853">WD repeat</keyword>
<evidence type="ECO:0000256" key="1">
    <source>
        <dbReference type="ARBA" id="ARBA00022574"/>
    </source>
</evidence>
<feature type="repeat" description="WD" evidence="3">
    <location>
        <begin position="293"/>
        <end position="334"/>
    </location>
</feature>
<dbReference type="Pfam" id="PF01381">
    <property type="entry name" value="HTH_3"/>
    <property type="match status" value="1"/>
</dbReference>
<keyword evidence="2" id="KW-0677">Repeat</keyword>
<feature type="repeat" description="WD" evidence="3">
    <location>
        <begin position="335"/>
        <end position="376"/>
    </location>
</feature>
<dbReference type="SUPFAM" id="SSF50978">
    <property type="entry name" value="WD40 repeat-like"/>
    <property type="match status" value="1"/>
</dbReference>
<dbReference type="CDD" id="cd00200">
    <property type="entry name" value="WD40"/>
    <property type="match status" value="1"/>
</dbReference>
<dbReference type="InterPro" id="IPR001680">
    <property type="entry name" value="WD40_rpt"/>
</dbReference>
<dbReference type="AlphaFoldDB" id="A0A402ARX8"/>
<dbReference type="Pfam" id="PF08662">
    <property type="entry name" value="eIF2A"/>
    <property type="match status" value="1"/>
</dbReference>
<dbReference type="SUPFAM" id="SSF47413">
    <property type="entry name" value="lambda repressor-like DNA-binding domains"/>
    <property type="match status" value="1"/>
</dbReference>
<evidence type="ECO:0000256" key="2">
    <source>
        <dbReference type="ARBA" id="ARBA00022737"/>
    </source>
</evidence>
<reference evidence="7" key="1">
    <citation type="submission" date="2018-12" db="EMBL/GenBank/DDBJ databases">
        <title>Tengunoibacter tsumagoiensis gen. nov., sp. nov., Dictyobacter kobayashii sp. nov., D. alpinus sp. nov., and D. joshuensis sp. nov. and description of Dictyobacteraceae fam. nov. within the order Ktedonobacterales isolated from Tengu-no-mugimeshi.</title>
        <authorList>
            <person name="Wang C.M."/>
            <person name="Zheng Y."/>
            <person name="Sakai Y."/>
            <person name="Toyoda A."/>
            <person name="Minakuchi Y."/>
            <person name="Abe K."/>
            <person name="Yokota A."/>
            <person name="Yabe S."/>
        </authorList>
    </citation>
    <scope>NUCLEOTIDE SEQUENCE [LARGE SCALE GENOMIC DNA]</scope>
    <source>
        <strain evidence="7">Uno11</strain>
    </source>
</reference>
<keyword evidence="7" id="KW-1185">Reference proteome</keyword>
<dbReference type="PANTHER" id="PTHR19848:SF8">
    <property type="entry name" value="F-BOX AND WD REPEAT DOMAIN CONTAINING 7"/>
    <property type="match status" value="1"/>
</dbReference>
<gene>
    <name evidence="6" type="ORF">KDK_56540</name>
</gene>
<comment type="caution">
    <text evidence="6">The sequence shown here is derived from an EMBL/GenBank/DDBJ whole genome shotgun (WGS) entry which is preliminary data.</text>
</comment>
<dbReference type="Proteomes" id="UP000287188">
    <property type="component" value="Unassembled WGS sequence"/>
</dbReference>
<dbReference type="SMART" id="SM00320">
    <property type="entry name" value="WD40"/>
    <property type="match status" value="5"/>
</dbReference>
<dbReference type="InterPro" id="IPR010982">
    <property type="entry name" value="Lambda_DNA-bd_dom_sf"/>
</dbReference>
<dbReference type="Gene3D" id="1.10.260.40">
    <property type="entry name" value="lambda repressor-like DNA-binding domains"/>
    <property type="match status" value="1"/>
</dbReference>
<sequence>MYSDDVKKSKLRRARELRGWSQANVADKLGCDARSVGRWERGEISPSPHYRQQLCFLFEQNAEELGLVEASVPATLDVVPTEVAHTEGVPEPFHEISLPTRVHVPPAEEKKNYGWPMLHKHRSWFLLGLSLLLVLAIGGIASKFLLPGSSMSLASKSSLLYTYKASSLVGIYDVEWSPNGNSIACVIGDNTARVLTHQNGKYTLTTTISSSEALSWSPDGSQIASVTGDTPEAKKAVQIWNSSSGQIVYRYPEQHATITDVAWSPDGTRIAWSDTTGTVFVWTALTHKLEITYRGHKNQVWWIAWSPNSRYIASGSEDTSVQVWDAATGTHLVTYRGHAGIVYGVSWSPDGSRIASASTDRTVQIWQATTGKTPYLPRPYLFSASI</sequence>
<evidence type="ECO:0000313" key="6">
    <source>
        <dbReference type="EMBL" id="GCE21854.1"/>
    </source>
</evidence>
<dbReference type="InterPro" id="IPR013979">
    <property type="entry name" value="TIF_beta_prop-like"/>
</dbReference>
<dbReference type="InterPro" id="IPR036322">
    <property type="entry name" value="WD40_repeat_dom_sf"/>
</dbReference>
<protein>
    <recommendedName>
        <fullName evidence="5">HTH cro/C1-type domain-containing protein</fullName>
    </recommendedName>
</protein>
<evidence type="ECO:0000259" key="5">
    <source>
        <dbReference type="PROSITE" id="PS50943"/>
    </source>
</evidence>
<dbReference type="PROSITE" id="PS50943">
    <property type="entry name" value="HTH_CROC1"/>
    <property type="match status" value="1"/>
</dbReference>
<dbReference type="InterPro" id="IPR015943">
    <property type="entry name" value="WD40/YVTN_repeat-like_dom_sf"/>
</dbReference>
<dbReference type="SMART" id="SM00530">
    <property type="entry name" value="HTH_XRE"/>
    <property type="match status" value="1"/>
</dbReference>
<evidence type="ECO:0000313" key="7">
    <source>
        <dbReference type="Proteomes" id="UP000287188"/>
    </source>
</evidence>
<dbReference type="InterPro" id="IPR019775">
    <property type="entry name" value="WD40_repeat_CS"/>
</dbReference>
<dbReference type="PROSITE" id="PS50082">
    <property type="entry name" value="WD_REPEATS_2"/>
    <property type="match status" value="2"/>
</dbReference>
<feature type="transmembrane region" description="Helical" evidence="4">
    <location>
        <begin position="124"/>
        <end position="146"/>
    </location>
</feature>